<reference evidence="2 5" key="2">
    <citation type="submission" date="2017-12" db="EMBL/GenBank/DDBJ databases">
        <title>Pharmacopeia of the Arctic Ocean.</title>
        <authorList>
            <person name="Collins E."/>
            <person name="Ducluzeau A.-L."/>
        </authorList>
    </citation>
    <scope>NUCLEOTIDE SEQUENCE [LARGE SCALE GENOMIC DNA]</scope>
    <source>
        <strain evidence="2 5">DSM 23325</strain>
    </source>
</reference>
<dbReference type="CDD" id="cd22347">
    <property type="entry name" value="PDDEXK_nuclease"/>
    <property type="match status" value="1"/>
</dbReference>
<keyword evidence="3" id="KW-0378">Hydrolase</keyword>
<dbReference type="AlphaFoldDB" id="A0A1I0VXX6"/>
<dbReference type="Proteomes" id="UP000233565">
    <property type="component" value="Unassembled WGS sequence"/>
</dbReference>
<dbReference type="Gene3D" id="3.40.210.20">
    <property type="entry name" value="MvaI/BcnI restriction endonuclease, catalytic domain"/>
    <property type="match status" value="1"/>
</dbReference>
<dbReference type="InterPro" id="IPR029127">
    <property type="entry name" value="MvaI_BcnI"/>
</dbReference>
<dbReference type="InterPro" id="IPR043005">
    <property type="entry name" value="MvaI_BcnI_rec"/>
</dbReference>
<dbReference type="Proteomes" id="UP000199113">
    <property type="component" value="Unassembled WGS sequence"/>
</dbReference>
<evidence type="ECO:0000313" key="3">
    <source>
        <dbReference type="EMBL" id="SFA81124.1"/>
    </source>
</evidence>
<evidence type="ECO:0000313" key="4">
    <source>
        <dbReference type="Proteomes" id="UP000199113"/>
    </source>
</evidence>
<dbReference type="EMBL" id="PJBV01000035">
    <property type="protein sequence ID" value="PKH37551.1"/>
    <property type="molecule type" value="Genomic_DNA"/>
</dbReference>
<keyword evidence="3" id="KW-0255">Endonuclease</keyword>
<evidence type="ECO:0000259" key="1">
    <source>
        <dbReference type="Pfam" id="PF15515"/>
    </source>
</evidence>
<proteinExistence type="predicted"/>
<feature type="domain" description="MvaI/BcnI restriction endonuclease" evidence="1">
    <location>
        <begin position="163"/>
        <end position="380"/>
    </location>
</feature>
<evidence type="ECO:0000313" key="2">
    <source>
        <dbReference type="EMBL" id="PKH37551.1"/>
    </source>
</evidence>
<dbReference type="Pfam" id="PF15515">
    <property type="entry name" value="MvaI_BcnI"/>
    <property type="match status" value="1"/>
</dbReference>
<dbReference type="OrthoDB" id="9204522at2"/>
<dbReference type="GO" id="GO:0004519">
    <property type="term" value="F:endonuclease activity"/>
    <property type="evidence" value="ECO:0007669"/>
    <property type="project" value="UniProtKB-KW"/>
</dbReference>
<name>A0A1I0VXX6_9ACTN</name>
<keyword evidence="3" id="KW-0540">Nuclease</keyword>
<gene>
    <name evidence="2" type="ORF">CXG46_19115</name>
    <name evidence="3" type="ORF">SAMN05192575_101543</name>
</gene>
<dbReference type="RefSeq" id="WP_091193897.1">
    <property type="nucleotide sequence ID" value="NZ_FOKC01000001.1"/>
</dbReference>
<accession>A0A1I0VXX6</accession>
<dbReference type="Gene3D" id="3.30.70.3570">
    <property type="entry name" value="MvaI/BcnI restriction endonuclease, recognition domain"/>
    <property type="match status" value="1"/>
</dbReference>
<dbReference type="InterPro" id="IPR043004">
    <property type="entry name" value="MvaI_BcnI_cat"/>
</dbReference>
<dbReference type="EMBL" id="FOKC01000001">
    <property type="protein sequence ID" value="SFA81124.1"/>
    <property type="molecule type" value="Genomic_DNA"/>
</dbReference>
<evidence type="ECO:0000313" key="5">
    <source>
        <dbReference type="Proteomes" id="UP000233565"/>
    </source>
</evidence>
<keyword evidence="5" id="KW-1185">Reference proteome</keyword>
<organism evidence="3 4">
    <name type="scientific">Nocardioides alpinus</name>
    <dbReference type="NCBI Taxonomy" id="748909"/>
    <lineage>
        <taxon>Bacteria</taxon>
        <taxon>Bacillati</taxon>
        <taxon>Actinomycetota</taxon>
        <taxon>Actinomycetes</taxon>
        <taxon>Propionibacteriales</taxon>
        <taxon>Nocardioidaceae</taxon>
        <taxon>Nocardioides</taxon>
    </lineage>
</organism>
<reference evidence="3" key="1">
    <citation type="submission" date="2016-10" db="EMBL/GenBank/DDBJ databases">
        <authorList>
            <person name="de Groot N.N."/>
        </authorList>
    </citation>
    <scope>NUCLEOTIDE SEQUENCE [LARGE SCALE GENOMIC DNA]</scope>
    <source>
        <strain evidence="3">CGMCC 1.10697</strain>
    </source>
</reference>
<sequence length="388" mass="42310">MLSNATFQIERALNYFADHDLEVGFLSPTATGLEKSIMDAHGDLRAFLRDAGVHDFDSQGQGPEAKVIVEATFLGDLEAPDTSVSLYRPRTKAGDPRIWVRGLREWATPGNLLALFVIDQHLYITNLSDPSVWEAREDPDSPLGAVVCGFASEEDIVADELLGKLRGIARMGWVASQRVGDTGIGFTLESLLGIAANSSRSPDYKGIELKSARRAGGRNNLFAKTPDWSRSPVSRTADLLAQHGYYASAKDRRQLFATVYATHATPAGFSLDAGDADTWLTRSGKNLAVWSNAELRQSLQAKHASTFWVKATSRLAPDGTEEFLFDSVRYTRSPLVSAFVPLVRAGGITVDLTCFEQDGGAAKDKGYLWKVTQTSFGSLFPKPAEFVL</sequence>
<protein>
    <submittedName>
        <fullName evidence="3">MvaI/BcnI restriction endonuclease family protein</fullName>
    </submittedName>
</protein>